<evidence type="ECO:0000313" key="1">
    <source>
        <dbReference type="Proteomes" id="UP000695007"/>
    </source>
</evidence>
<evidence type="ECO:0000313" key="2">
    <source>
        <dbReference type="RefSeq" id="XP_011502243.1"/>
    </source>
</evidence>
<keyword evidence="1" id="KW-1185">Reference proteome</keyword>
<gene>
    <name evidence="2" type="primary">LOC105365710</name>
</gene>
<sequence>MAITKLIAELELDDESRRQQSDKVAVERAKKYENLYNELVYLKDGSSKCMNSIIKNLEQLLANKSTIETIFDQTDDLIGLPIPYEYHVAAVDLVSKVTEFINNSTSHLNTSNSILSNEIQENIINVTNGVAADFKECHTEAAQAQALYFNTMALKNLKDISSSNEEFNKFDSTYTEAFD</sequence>
<dbReference type="GeneID" id="105365710"/>
<reference evidence="2" key="1">
    <citation type="submission" date="2025-08" db="UniProtKB">
        <authorList>
            <consortium name="RefSeq"/>
        </authorList>
    </citation>
    <scope>IDENTIFICATION</scope>
</reference>
<organism evidence="1 2">
    <name type="scientific">Ceratosolen solmsi marchali</name>
    <dbReference type="NCBI Taxonomy" id="326594"/>
    <lineage>
        <taxon>Eukaryota</taxon>
        <taxon>Metazoa</taxon>
        <taxon>Ecdysozoa</taxon>
        <taxon>Arthropoda</taxon>
        <taxon>Hexapoda</taxon>
        <taxon>Insecta</taxon>
        <taxon>Pterygota</taxon>
        <taxon>Neoptera</taxon>
        <taxon>Endopterygota</taxon>
        <taxon>Hymenoptera</taxon>
        <taxon>Apocrita</taxon>
        <taxon>Proctotrupomorpha</taxon>
        <taxon>Chalcidoidea</taxon>
        <taxon>Agaonidae</taxon>
        <taxon>Agaoninae</taxon>
        <taxon>Ceratosolen</taxon>
    </lineage>
</organism>
<proteinExistence type="predicted"/>
<accession>A0AAJ7DZL7</accession>
<dbReference type="Proteomes" id="UP000695007">
    <property type="component" value="Unplaced"/>
</dbReference>
<name>A0AAJ7DZL7_9HYME</name>
<protein>
    <submittedName>
        <fullName evidence="2">Uncharacterized protein LOC105365710</fullName>
    </submittedName>
</protein>
<dbReference type="RefSeq" id="XP_011502243.1">
    <property type="nucleotide sequence ID" value="XM_011503941.1"/>
</dbReference>
<dbReference type="AlphaFoldDB" id="A0AAJ7DZL7"/>
<dbReference type="KEGG" id="csol:105365710"/>